<dbReference type="Gene3D" id="3.40.630.30">
    <property type="match status" value="1"/>
</dbReference>
<dbReference type="RefSeq" id="WP_051975601.1">
    <property type="nucleotide sequence ID" value="NZ_BCVB01000004.1"/>
</dbReference>
<gene>
    <name evidence="2" type="ORF">BG04_4652</name>
</gene>
<dbReference type="Pfam" id="PF00583">
    <property type="entry name" value="Acetyltransf_1"/>
    <property type="match status" value="1"/>
</dbReference>
<dbReference type="InterPro" id="IPR016181">
    <property type="entry name" value="Acyl_CoA_acyltransferase"/>
</dbReference>
<dbReference type="PANTHER" id="PTHR13947:SF37">
    <property type="entry name" value="LD18367P"/>
    <property type="match status" value="1"/>
</dbReference>
<dbReference type="CDD" id="cd04301">
    <property type="entry name" value="NAT_SF"/>
    <property type="match status" value="1"/>
</dbReference>
<evidence type="ECO:0000256" key="1">
    <source>
        <dbReference type="ARBA" id="ARBA00022679"/>
    </source>
</evidence>
<dbReference type="GO" id="GO:0008080">
    <property type="term" value="F:N-acetyltransferase activity"/>
    <property type="evidence" value="ECO:0007669"/>
    <property type="project" value="InterPro"/>
</dbReference>
<accession>A0A0B6AMR8</accession>
<dbReference type="KEGG" id="bmeg:BG04_4652"/>
<dbReference type="InterPro" id="IPR000182">
    <property type="entry name" value="GNAT_dom"/>
</dbReference>
<dbReference type="AlphaFoldDB" id="A0A0B6AMR8"/>
<dbReference type="PANTHER" id="PTHR13947">
    <property type="entry name" value="GNAT FAMILY N-ACETYLTRANSFERASE"/>
    <property type="match status" value="1"/>
</dbReference>
<dbReference type="GeneID" id="93642646"/>
<dbReference type="HOGENOM" id="CLU_108859_1_0_9"/>
<dbReference type="PROSITE" id="PS51186">
    <property type="entry name" value="GNAT"/>
    <property type="match status" value="1"/>
</dbReference>
<keyword evidence="1 2" id="KW-0808">Transferase</keyword>
<reference evidence="2 3" key="1">
    <citation type="journal article" date="2015" name="Genome Announc.">
        <title>Complete genome sequences for 35 biothreat assay-relevant bacillus species.</title>
        <authorList>
            <person name="Johnson S.L."/>
            <person name="Daligault H.E."/>
            <person name="Davenport K.W."/>
            <person name="Jaissle J."/>
            <person name="Frey K.G."/>
            <person name="Ladner J.T."/>
            <person name="Broomall S.M."/>
            <person name="Bishop-Lilly K.A."/>
            <person name="Bruce D.C."/>
            <person name="Gibbons H.S."/>
            <person name="Coyne S.R."/>
            <person name="Lo C.C."/>
            <person name="Meincke L."/>
            <person name="Munk A.C."/>
            <person name="Koroleva G.I."/>
            <person name="Rosenzweig C.N."/>
            <person name="Palacios G.F."/>
            <person name="Redden C.L."/>
            <person name="Minogue T.D."/>
            <person name="Chain P.S."/>
        </authorList>
    </citation>
    <scope>NUCLEOTIDE SEQUENCE [LARGE SCALE GENOMIC DNA]</scope>
    <source>
        <strain evidence="3">ATCC 14581 / DSM 32 / JCM 2506 / NBRC 15308 / NCIMB 9376 / NCTC 10342 / NRRL B-14308 / VKM B-512</strain>
    </source>
</reference>
<proteinExistence type="predicted"/>
<evidence type="ECO:0000313" key="3">
    <source>
        <dbReference type="Proteomes" id="UP000031829"/>
    </source>
</evidence>
<evidence type="ECO:0000313" key="2">
    <source>
        <dbReference type="EMBL" id="AJI22377.1"/>
    </source>
</evidence>
<dbReference type="EMBL" id="CP009920">
    <property type="protein sequence ID" value="AJI22377.1"/>
    <property type="molecule type" value="Genomic_DNA"/>
</dbReference>
<dbReference type="Proteomes" id="UP000031829">
    <property type="component" value="Chromosome"/>
</dbReference>
<dbReference type="SUPFAM" id="SSF55729">
    <property type="entry name" value="Acyl-CoA N-acyltransferases (Nat)"/>
    <property type="match status" value="1"/>
</dbReference>
<dbReference type="InterPro" id="IPR050769">
    <property type="entry name" value="NAT_camello-type"/>
</dbReference>
<sequence>MCIDLIEIDKDRRASYLNLLLIGDEDEKVVKSYINEGSLFTIVYEKKEIGVVQCLTDEEERAVEVKNIGLKEAYRGKGIGSKVIKKLEVLYEDNHYSKMIVGTADSSLENISFYKKAGFYQRGVKKNFFLQYVPPIYENGLQAIDMIMFEKKLKSRSD</sequence>
<organism evidence="2 3">
    <name type="scientific">Priestia megaterium (strain ATCC 14581 / DSM 32 / CCUG 1817 / JCM 2506 / NBRC 15308 / NCIMB 9376 / NCTC 10342 / NRRL B-14308 / VKM B-512 / Ford 19)</name>
    <name type="common">Bacillus megaterium</name>
    <dbReference type="NCBI Taxonomy" id="1348623"/>
    <lineage>
        <taxon>Bacteria</taxon>
        <taxon>Bacillati</taxon>
        <taxon>Bacillota</taxon>
        <taxon>Bacilli</taxon>
        <taxon>Bacillales</taxon>
        <taxon>Bacillaceae</taxon>
        <taxon>Priestia</taxon>
    </lineage>
</organism>
<name>A0A0B6AMR8_PRIM2</name>
<protein>
    <submittedName>
        <fullName evidence="2">Acetyltransferase domain protein</fullName>
    </submittedName>
</protein>